<keyword evidence="1" id="KW-1133">Transmembrane helix</keyword>
<feature type="transmembrane region" description="Helical" evidence="1">
    <location>
        <begin position="91"/>
        <end position="113"/>
    </location>
</feature>
<evidence type="ECO:0000256" key="1">
    <source>
        <dbReference type="SAM" id="Phobius"/>
    </source>
</evidence>
<keyword evidence="1" id="KW-0472">Membrane</keyword>
<protein>
    <submittedName>
        <fullName evidence="3">Histidine kinase</fullName>
    </submittedName>
</protein>
<dbReference type="SUPFAM" id="SSF55874">
    <property type="entry name" value="ATPase domain of HSP90 chaperone/DNA topoisomerase II/histidine kinase"/>
    <property type="match status" value="1"/>
</dbReference>
<dbReference type="InterPro" id="IPR050640">
    <property type="entry name" value="Bact_2-comp_sensor_kinase"/>
</dbReference>
<dbReference type="Pfam" id="PF06580">
    <property type="entry name" value="His_kinase"/>
    <property type="match status" value="1"/>
</dbReference>
<dbReference type="EMBL" id="BMEC01000021">
    <property type="protein sequence ID" value="GGC54744.1"/>
    <property type="molecule type" value="Genomic_DNA"/>
</dbReference>
<dbReference type="InterPro" id="IPR036890">
    <property type="entry name" value="HATPase_C_sf"/>
</dbReference>
<feature type="domain" description="Signal transduction histidine kinase internal region" evidence="2">
    <location>
        <begin position="175"/>
        <end position="251"/>
    </location>
</feature>
<dbReference type="PANTHER" id="PTHR34220:SF7">
    <property type="entry name" value="SENSOR HISTIDINE KINASE YPDA"/>
    <property type="match status" value="1"/>
</dbReference>
<keyword evidence="3" id="KW-0808">Transferase</keyword>
<dbReference type="Proteomes" id="UP000636010">
    <property type="component" value="Unassembled WGS sequence"/>
</dbReference>
<feature type="transmembrane region" description="Helical" evidence="1">
    <location>
        <begin position="61"/>
        <end position="79"/>
    </location>
</feature>
<feature type="transmembrane region" description="Helical" evidence="1">
    <location>
        <begin position="20"/>
        <end position="41"/>
    </location>
</feature>
<dbReference type="GO" id="GO:0016301">
    <property type="term" value="F:kinase activity"/>
    <property type="evidence" value="ECO:0007669"/>
    <property type="project" value="UniProtKB-KW"/>
</dbReference>
<dbReference type="RefSeq" id="WP_188467654.1">
    <property type="nucleotide sequence ID" value="NZ_BAABHU010000021.1"/>
</dbReference>
<keyword evidence="3" id="KW-0418">Kinase</keyword>
<dbReference type="PANTHER" id="PTHR34220">
    <property type="entry name" value="SENSOR HISTIDINE KINASE YPDA"/>
    <property type="match status" value="1"/>
</dbReference>
<reference evidence="4" key="1">
    <citation type="journal article" date="2019" name="Int. J. Syst. Evol. Microbiol.">
        <title>The Global Catalogue of Microorganisms (GCM) 10K type strain sequencing project: providing services to taxonomists for standard genome sequencing and annotation.</title>
        <authorList>
            <consortium name="The Broad Institute Genomics Platform"/>
            <consortium name="The Broad Institute Genome Sequencing Center for Infectious Disease"/>
            <person name="Wu L."/>
            <person name="Ma J."/>
        </authorList>
    </citation>
    <scope>NUCLEOTIDE SEQUENCE [LARGE SCALE GENOMIC DNA]</scope>
    <source>
        <strain evidence="4">CGMCC 1.10832</strain>
    </source>
</reference>
<feature type="transmembrane region" description="Helical" evidence="1">
    <location>
        <begin position="133"/>
        <end position="155"/>
    </location>
</feature>
<sequence>MQAFSLFFEDHFSKDSLKNLITYLKKPIVYHTLFWVGYFLFNTLRWGNYFNDYAYSLRSNLVEFPIHLVLVYFNLYYLLPKFIPNKLGSYLTFLGLALIVMSLIRIVLTYYLVTTEIWRESVVKDQSLFGLNYILAVAIGELYVIGLTTAIKLTIDWVGSQRRARELERRNHETELSFLRSQVQPHFFFNTLNNLYSLTLDKSEKAPETVLKLSELMSHVIYKGKDKKVSLTEEIAHIQTYIDLETIRYGNPQVAILEISGDISNKQIPPLILMPFIENAFKHGTGYISGEKPIRIQLKVEGNTLYFSVINSKSTTKKPLLQQQKGSSGIGIQNTLRRLELLYDKDFSLEIDDTSERYMISLKILLNEA</sequence>
<accession>A0ABQ1N5Y9</accession>
<evidence type="ECO:0000259" key="2">
    <source>
        <dbReference type="Pfam" id="PF06580"/>
    </source>
</evidence>
<dbReference type="InterPro" id="IPR010559">
    <property type="entry name" value="Sig_transdc_His_kin_internal"/>
</dbReference>
<evidence type="ECO:0000313" key="4">
    <source>
        <dbReference type="Proteomes" id="UP000636010"/>
    </source>
</evidence>
<dbReference type="Gene3D" id="3.30.565.10">
    <property type="entry name" value="Histidine kinase-like ATPase, C-terminal domain"/>
    <property type="match status" value="1"/>
</dbReference>
<keyword evidence="1" id="KW-0812">Transmembrane</keyword>
<comment type="caution">
    <text evidence="3">The sequence shown here is derived from an EMBL/GenBank/DDBJ whole genome shotgun (WGS) entry which is preliminary data.</text>
</comment>
<organism evidence="3 4">
    <name type="scientific">Marivirga lumbricoides</name>
    <dbReference type="NCBI Taxonomy" id="1046115"/>
    <lineage>
        <taxon>Bacteria</taxon>
        <taxon>Pseudomonadati</taxon>
        <taxon>Bacteroidota</taxon>
        <taxon>Cytophagia</taxon>
        <taxon>Cytophagales</taxon>
        <taxon>Marivirgaceae</taxon>
        <taxon>Marivirga</taxon>
    </lineage>
</organism>
<name>A0ABQ1N5Y9_9BACT</name>
<proteinExistence type="predicted"/>
<evidence type="ECO:0000313" key="3">
    <source>
        <dbReference type="EMBL" id="GGC54744.1"/>
    </source>
</evidence>
<gene>
    <name evidence="3" type="ORF">GCM10011506_45490</name>
</gene>
<keyword evidence="4" id="KW-1185">Reference proteome</keyword>